<name>A0A5B7KIP7_PORTR</name>
<dbReference type="AlphaFoldDB" id="A0A5B7KIP7"/>
<proteinExistence type="predicted"/>
<sequence>MAADFHAASPFHHLTCLTYIAACKVELGEYHSVFVCQILGECHSVL</sequence>
<gene>
    <name evidence="1" type="ORF">E2C01_100749</name>
</gene>
<keyword evidence="2" id="KW-1185">Reference proteome</keyword>
<reference evidence="1 2" key="1">
    <citation type="submission" date="2019-05" db="EMBL/GenBank/DDBJ databases">
        <title>Another draft genome of Portunus trituberculatus and its Hox gene families provides insights of decapod evolution.</title>
        <authorList>
            <person name="Jeong J.-H."/>
            <person name="Song I."/>
            <person name="Kim S."/>
            <person name="Choi T."/>
            <person name="Kim D."/>
            <person name="Ryu S."/>
            <person name="Kim W."/>
        </authorList>
    </citation>
    <scope>NUCLEOTIDE SEQUENCE [LARGE SCALE GENOMIC DNA]</scope>
    <source>
        <tissue evidence="1">Muscle</tissue>
    </source>
</reference>
<organism evidence="1 2">
    <name type="scientific">Portunus trituberculatus</name>
    <name type="common">Swimming crab</name>
    <name type="synonym">Neptunus trituberculatus</name>
    <dbReference type="NCBI Taxonomy" id="210409"/>
    <lineage>
        <taxon>Eukaryota</taxon>
        <taxon>Metazoa</taxon>
        <taxon>Ecdysozoa</taxon>
        <taxon>Arthropoda</taxon>
        <taxon>Crustacea</taxon>
        <taxon>Multicrustacea</taxon>
        <taxon>Malacostraca</taxon>
        <taxon>Eumalacostraca</taxon>
        <taxon>Eucarida</taxon>
        <taxon>Decapoda</taxon>
        <taxon>Pleocyemata</taxon>
        <taxon>Brachyura</taxon>
        <taxon>Eubrachyura</taxon>
        <taxon>Portunoidea</taxon>
        <taxon>Portunidae</taxon>
        <taxon>Portuninae</taxon>
        <taxon>Portunus</taxon>
    </lineage>
</organism>
<evidence type="ECO:0000313" key="1">
    <source>
        <dbReference type="EMBL" id="MPD05029.1"/>
    </source>
</evidence>
<dbReference type="EMBL" id="VSRR010144060">
    <property type="protein sequence ID" value="MPD05029.1"/>
    <property type="molecule type" value="Genomic_DNA"/>
</dbReference>
<comment type="caution">
    <text evidence="1">The sequence shown here is derived from an EMBL/GenBank/DDBJ whole genome shotgun (WGS) entry which is preliminary data.</text>
</comment>
<evidence type="ECO:0000313" key="2">
    <source>
        <dbReference type="Proteomes" id="UP000324222"/>
    </source>
</evidence>
<protein>
    <submittedName>
        <fullName evidence="1">Uncharacterized protein</fullName>
    </submittedName>
</protein>
<accession>A0A5B7KIP7</accession>
<dbReference type="Proteomes" id="UP000324222">
    <property type="component" value="Unassembled WGS sequence"/>
</dbReference>